<dbReference type="GO" id="GO:0009236">
    <property type="term" value="P:cobalamin biosynthetic process"/>
    <property type="evidence" value="ECO:0007669"/>
    <property type="project" value="UniProtKB-UniRule"/>
</dbReference>
<evidence type="ECO:0000256" key="7">
    <source>
        <dbReference type="ARBA" id="ARBA00022676"/>
    </source>
</evidence>
<dbReference type="EMBL" id="CP011307">
    <property type="protein sequence ID" value="ALP93903.1"/>
    <property type="molecule type" value="Genomic_DNA"/>
</dbReference>
<evidence type="ECO:0000313" key="12">
    <source>
        <dbReference type="EMBL" id="PVY59286.1"/>
    </source>
</evidence>
<dbReference type="RefSeq" id="WP_058117631.1">
    <property type="nucleotide sequence ID" value="NZ_CAMREZ010000002.1"/>
</dbReference>
<sequence>MRLEDILTQIAPAEQRAMAEAKRRWDAVAHPLNSLGMLETDVIRIAGMTGSPYIDISKRAVVVMCADNGVVEEGVTQTGQEVTALVTENMSTGDTSVCRMSHVAGADVIPVDIGVARPVKGGKIRQKNIRRGTANMTQGPAMTREEAERAILTGVELVGELKKQGYRLLATGEMGIGNTTTSSAVVSVLLRQEPADVTGRGAGLSTEGLRLKIRAIETAIAVNRPDPADGLDVLHKVGGLDIAGLAGVFLGGAYHHIPVLVDGFISSAAALVAASLCPGVKDYMLGSHASNEPAGKLVLEALGLTPFLYAGMCLGEGTGAVAVMPLLDMGLAVYREMCTFEATNIEAYQPLT</sequence>
<dbReference type="FunFam" id="3.40.50.10210:FF:000001">
    <property type="entry name" value="Nicotinate-nucleotide--dimethylbenzimidazole phosphoribosyltransferase"/>
    <property type="match status" value="1"/>
</dbReference>
<keyword evidence="8 11" id="KW-0808">Transferase</keyword>
<evidence type="ECO:0000256" key="4">
    <source>
        <dbReference type="ARBA" id="ARBA00011991"/>
    </source>
</evidence>
<dbReference type="KEGG" id="ibu:IB211_01511"/>
<dbReference type="InterPro" id="IPR036087">
    <property type="entry name" value="Nict_dMeBzImd_PRibTrfase_sf"/>
</dbReference>
<dbReference type="InterPro" id="IPR003200">
    <property type="entry name" value="Nict_dMeBzImd_PRibTrfase"/>
</dbReference>
<dbReference type="InterPro" id="IPR023195">
    <property type="entry name" value="Nict_dMeBzImd_PRibTrfase_N"/>
</dbReference>
<dbReference type="PATRIC" id="fig|1297617.4.peg.1551"/>
<evidence type="ECO:0000313" key="11">
    <source>
        <dbReference type="EMBL" id="ALP93903.1"/>
    </source>
</evidence>
<comment type="similarity">
    <text evidence="3">Belongs to the CobT family.</text>
</comment>
<dbReference type="Gene3D" id="3.40.50.10210">
    <property type="match status" value="1"/>
</dbReference>
<evidence type="ECO:0000256" key="8">
    <source>
        <dbReference type="ARBA" id="ARBA00022679"/>
    </source>
</evidence>
<dbReference type="Proteomes" id="UP000064844">
    <property type="component" value="Chromosome"/>
</dbReference>
<evidence type="ECO:0000256" key="6">
    <source>
        <dbReference type="ARBA" id="ARBA00022573"/>
    </source>
</evidence>
<keyword evidence="7 11" id="KW-0328">Glycosyltransferase</keyword>
<dbReference type="GeneID" id="93229399"/>
<comment type="function">
    <text evidence="1">Catalyzes the synthesis of alpha-ribazole-5'-phosphate from nicotinate mononucleotide (NAMN) and 5,6-dimethylbenzimidazole (DMB).</text>
</comment>
<evidence type="ECO:0000256" key="9">
    <source>
        <dbReference type="ARBA" id="ARBA00047340"/>
    </source>
</evidence>
<evidence type="ECO:0000256" key="1">
    <source>
        <dbReference type="ARBA" id="ARBA00002197"/>
    </source>
</evidence>
<dbReference type="EC" id="2.4.2.21" evidence="4 10"/>
<evidence type="ECO:0000256" key="3">
    <source>
        <dbReference type="ARBA" id="ARBA00007110"/>
    </source>
</evidence>
<reference evidence="12 14" key="3">
    <citation type="submission" date="2018-04" db="EMBL/GenBank/DDBJ databases">
        <title>Genomic Encyclopedia of Type Strains, Phase IV (KMG-IV): sequencing the most valuable type-strain genomes for metagenomic binning, comparative biology and taxonomic classification.</title>
        <authorList>
            <person name="Goeker M."/>
        </authorList>
    </citation>
    <scope>NUCLEOTIDE SEQUENCE [LARGE SCALE GENOMIC DNA]</scope>
    <source>
        <strain evidence="12 14">DSM 26588</strain>
    </source>
</reference>
<dbReference type="CDD" id="cd02439">
    <property type="entry name" value="DMB-PRT_CobT"/>
    <property type="match status" value="1"/>
</dbReference>
<dbReference type="eggNOG" id="COG2038">
    <property type="taxonomic scope" value="Bacteria"/>
</dbReference>
<dbReference type="NCBIfam" id="NF000996">
    <property type="entry name" value="PRK00105.1"/>
    <property type="match status" value="1"/>
</dbReference>
<dbReference type="Gene3D" id="1.10.1610.10">
    <property type="match status" value="1"/>
</dbReference>
<evidence type="ECO:0000256" key="10">
    <source>
        <dbReference type="NCBIfam" id="TIGR03160"/>
    </source>
</evidence>
<organism evidence="11 13">
    <name type="scientific">Intestinimonas butyriciproducens</name>
    <dbReference type="NCBI Taxonomy" id="1297617"/>
    <lineage>
        <taxon>Bacteria</taxon>
        <taxon>Bacillati</taxon>
        <taxon>Bacillota</taxon>
        <taxon>Clostridia</taxon>
        <taxon>Eubacteriales</taxon>
        <taxon>Intestinimonas</taxon>
    </lineage>
</organism>
<dbReference type="EMBL" id="QEKK01000002">
    <property type="protein sequence ID" value="PVY59286.1"/>
    <property type="molecule type" value="Genomic_DNA"/>
</dbReference>
<dbReference type="Proteomes" id="UP000245778">
    <property type="component" value="Unassembled WGS sequence"/>
</dbReference>
<evidence type="ECO:0000256" key="5">
    <source>
        <dbReference type="ARBA" id="ARBA00015486"/>
    </source>
</evidence>
<comment type="pathway">
    <text evidence="2">Nucleoside biosynthesis; alpha-ribazole biosynthesis; alpha-ribazole from 5,6-dimethylbenzimidazole: step 1/2.</text>
</comment>
<evidence type="ECO:0000313" key="13">
    <source>
        <dbReference type="Proteomes" id="UP000064844"/>
    </source>
</evidence>
<evidence type="ECO:0000256" key="2">
    <source>
        <dbReference type="ARBA" id="ARBA00005049"/>
    </source>
</evidence>
<name>A0A0S2W3Q0_9FIRM</name>
<dbReference type="NCBIfam" id="TIGR03160">
    <property type="entry name" value="cobT_DBIPRT"/>
    <property type="match status" value="1"/>
</dbReference>
<accession>A0A0S2W3Q0</accession>
<dbReference type="GO" id="GO:0008939">
    <property type="term" value="F:nicotinate-nucleotide-dimethylbenzimidazole phosphoribosyltransferase activity"/>
    <property type="evidence" value="ECO:0007669"/>
    <property type="project" value="UniProtKB-UniRule"/>
</dbReference>
<dbReference type="PANTHER" id="PTHR43463">
    <property type="entry name" value="NICOTINATE-NUCLEOTIDE--DIMETHYLBENZIMIDAZOLE PHOSPHORIBOSYLTRANSFERASE"/>
    <property type="match status" value="1"/>
</dbReference>
<dbReference type="Pfam" id="PF02277">
    <property type="entry name" value="DBI_PRT"/>
    <property type="match status" value="1"/>
</dbReference>
<dbReference type="PANTHER" id="PTHR43463:SF1">
    <property type="entry name" value="NICOTINATE-NUCLEOTIDE--DIMETHYLBENZIMIDAZOLE PHOSPHORIBOSYLTRANSFERASE"/>
    <property type="match status" value="1"/>
</dbReference>
<dbReference type="OrthoDB" id="9781491at2"/>
<dbReference type="InterPro" id="IPR017846">
    <property type="entry name" value="Nict_dMeBzImd_PRibTrfase_bact"/>
</dbReference>
<keyword evidence="13" id="KW-1185">Reference proteome</keyword>
<keyword evidence="6" id="KW-0169">Cobalamin biosynthesis</keyword>
<proteinExistence type="inferred from homology"/>
<reference evidence="11 13" key="1">
    <citation type="journal article" date="2015" name="Nat. Commun.">
        <title>Production of butyrate from lysine and the Amadori product fructoselysine by a human gut commensal.</title>
        <authorList>
            <person name="Bui T.P."/>
            <person name="Ritari J."/>
            <person name="Boeren S."/>
            <person name="de Waard P."/>
            <person name="Plugge C.M."/>
            <person name="de Vos W.M."/>
        </authorList>
    </citation>
    <scope>NUCLEOTIDE SEQUENCE [LARGE SCALE GENOMIC DNA]</scope>
    <source>
        <strain evidence="11 13">AF211</strain>
    </source>
</reference>
<gene>
    <name evidence="12" type="ORF">C7373_102269</name>
    <name evidence="11" type="ORF">IB211_01511</name>
</gene>
<protein>
    <recommendedName>
        <fullName evidence="5 10">Nicotinate-nucleotide--dimethylbenzimidazole phosphoribosyltransferase</fullName>
        <ecNumber evidence="4 10">2.4.2.21</ecNumber>
    </recommendedName>
</protein>
<comment type="catalytic activity">
    <reaction evidence="9">
        <text>5,6-dimethylbenzimidazole + nicotinate beta-D-ribonucleotide = alpha-ribazole 5'-phosphate + nicotinate + H(+)</text>
        <dbReference type="Rhea" id="RHEA:11196"/>
        <dbReference type="ChEBI" id="CHEBI:15378"/>
        <dbReference type="ChEBI" id="CHEBI:15890"/>
        <dbReference type="ChEBI" id="CHEBI:32544"/>
        <dbReference type="ChEBI" id="CHEBI:57502"/>
        <dbReference type="ChEBI" id="CHEBI:57918"/>
        <dbReference type="EC" id="2.4.2.21"/>
    </reaction>
</comment>
<evidence type="ECO:0000313" key="14">
    <source>
        <dbReference type="Proteomes" id="UP000245778"/>
    </source>
</evidence>
<dbReference type="AlphaFoldDB" id="A0A0S2W3Q0"/>
<dbReference type="STRING" id="1297617.IB211_01511"/>
<reference evidence="13" key="2">
    <citation type="submission" date="2015-04" db="EMBL/GenBank/DDBJ databases">
        <title>A butyrogenic pathway from the amino acid lysine in a human gut commensal.</title>
        <authorList>
            <person name="de Vos W.M."/>
            <person name="Bui N.T.P."/>
            <person name="Plugge C.M."/>
            <person name="Ritari J."/>
        </authorList>
    </citation>
    <scope>NUCLEOTIDE SEQUENCE [LARGE SCALE GENOMIC DNA]</scope>
    <source>
        <strain evidence="13">AF211</strain>
    </source>
</reference>
<dbReference type="UniPathway" id="UPA00061">
    <property type="reaction ID" value="UER00516"/>
</dbReference>
<dbReference type="SUPFAM" id="SSF52733">
    <property type="entry name" value="Nicotinate mononucleotide:5,6-dimethylbenzimidazole phosphoribosyltransferase (CobT)"/>
    <property type="match status" value="1"/>
</dbReference>